<sequence>MSGTPSNTFTSPAHSVTVQGAYEPFDLQTARAQVMGHSTVNIYGFQVSVTTTNIPIWEVAGAYAYPAAATAMNLASSVNTGADKTGTTVLISGLDSTYAPISETLTLNGTTVVVTTKSYLRINNISVSSVTGGVNPTGTITLKDLTNTTTYAQINPSIGRSQMAIYTVPAGYTFYLSRIDAYTSANGSSADWIQYRNVNTTSSGVTTLTQQAPFTNTYHSQRVMPRPFAEKTDIQLQAKTSANTYAVSIAAEGYLIKNDLQAE</sequence>
<protein>
    <submittedName>
        <fullName evidence="1">Uncharacterized protein</fullName>
    </submittedName>
</protein>
<accession>A0A6J7XWT9</accession>
<organism evidence="1">
    <name type="scientific">uncultured Caudovirales phage</name>
    <dbReference type="NCBI Taxonomy" id="2100421"/>
    <lineage>
        <taxon>Viruses</taxon>
        <taxon>Duplodnaviria</taxon>
        <taxon>Heunggongvirae</taxon>
        <taxon>Uroviricota</taxon>
        <taxon>Caudoviricetes</taxon>
        <taxon>Peduoviridae</taxon>
        <taxon>Maltschvirus</taxon>
        <taxon>Maltschvirus maltsch</taxon>
    </lineage>
</organism>
<name>A0A6J7XWT9_9CAUD</name>
<proteinExistence type="predicted"/>
<reference evidence="1" key="1">
    <citation type="submission" date="2020-05" db="EMBL/GenBank/DDBJ databases">
        <authorList>
            <person name="Chiriac C."/>
            <person name="Salcher M."/>
            <person name="Ghai R."/>
            <person name="Kavagutti S V."/>
        </authorList>
    </citation>
    <scope>NUCLEOTIDE SEQUENCE</scope>
</reference>
<dbReference type="EMBL" id="LR798463">
    <property type="protein sequence ID" value="CAB5238886.1"/>
    <property type="molecule type" value="Genomic_DNA"/>
</dbReference>
<gene>
    <name evidence="1" type="ORF">UFOVP230_75</name>
</gene>
<evidence type="ECO:0000313" key="1">
    <source>
        <dbReference type="EMBL" id="CAB5238886.1"/>
    </source>
</evidence>